<dbReference type="InterPro" id="IPR040462">
    <property type="entry name" value="EARLY_FLOWERING_4"/>
</dbReference>
<dbReference type="AlphaFoldDB" id="A0AAN9FJI2"/>
<evidence type="ECO:0000256" key="1">
    <source>
        <dbReference type="ARBA" id="ARBA00004123"/>
    </source>
</evidence>
<dbReference type="PANTHER" id="PTHR33469">
    <property type="entry name" value="PROTEIN ELF4-LIKE 4"/>
    <property type="match status" value="1"/>
</dbReference>
<proteinExistence type="inferred from homology"/>
<organism evidence="7 8">
    <name type="scientific">Crotalaria pallida</name>
    <name type="common">Smooth rattlebox</name>
    <name type="synonym">Crotalaria striata</name>
    <dbReference type="NCBI Taxonomy" id="3830"/>
    <lineage>
        <taxon>Eukaryota</taxon>
        <taxon>Viridiplantae</taxon>
        <taxon>Streptophyta</taxon>
        <taxon>Embryophyta</taxon>
        <taxon>Tracheophyta</taxon>
        <taxon>Spermatophyta</taxon>
        <taxon>Magnoliopsida</taxon>
        <taxon>eudicotyledons</taxon>
        <taxon>Gunneridae</taxon>
        <taxon>Pentapetalae</taxon>
        <taxon>rosids</taxon>
        <taxon>fabids</taxon>
        <taxon>Fabales</taxon>
        <taxon>Fabaceae</taxon>
        <taxon>Papilionoideae</taxon>
        <taxon>50 kb inversion clade</taxon>
        <taxon>genistoids sensu lato</taxon>
        <taxon>core genistoids</taxon>
        <taxon>Crotalarieae</taxon>
        <taxon>Crotalaria</taxon>
    </lineage>
</organism>
<dbReference type="InterPro" id="IPR009741">
    <property type="entry name" value="EARLY_FLOWERING_4_dom"/>
</dbReference>
<evidence type="ECO:0000256" key="4">
    <source>
        <dbReference type="ARBA" id="ARBA00023242"/>
    </source>
</evidence>
<dbReference type="GO" id="GO:0009649">
    <property type="term" value="P:entrainment of circadian clock"/>
    <property type="evidence" value="ECO:0007669"/>
    <property type="project" value="TreeGrafter"/>
</dbReference>
<dbReference type="Pfam" id="PF07011">
    <property type="entry name" value="Elf4"/>
    <property type="match status" value="1"/>
</dbReference>
<feature type="region of interest" description="Disordered" evidence="5">
    <location>
        <begin position="63"/>
        <end position="103"/>
    </location>
</feature>
<dbReference type="GO" id="GO:0048511">
    <property type="term" value="P:rhythmic process"/>
    <property type="evidence" value="ECO:0007669"/>
    <property type="project" value="UniProtKB-KW"/>
</dbReference>
<feature type="compositionally biased region" description="Low complexity" evidence="5">
    <location>
        <begin position="82"/>
        <end position="92"/>
    </location>
</feature>
<evidence type="ECO:0000256" key="5">
    <source>
        <dbReference type="SAM" id="MobiDB-lite"/>
    </source>
</evidence>
<dbReference type="EMBL" id="JAYWIO010000003">
    <property type="protein sequence ID" value="KAK7276396.1"/>
    <property type="molecule type" value="Genomic_DNA"/>
</dbReference>
<reference evidence="7 8" key="1">
    <citation type="submission" date="2024-01" db="EMBL/GenBank/DDBJ databases">
        <title>The genomes of 5 underutilized Papilionoideae crops provide insights into root nodulation and disease resistanc.</title>
        <authorList>
            <person name="Yuan L."/>
        </authorList>
    </citation>
    <scope>NUCLEOTIDE SEQUENCE [LARGE SCALE GENOMIC DNA]</scope>
    <source>
        <strain evidence="7">ZHUSHIDOU_FW_LH</strain>
        <tissue evidence="7">Leaf</tissue>
    </source>
</reference>
<dbReference type="Proteomes" id="UP001372338">
    <property type="component" value="Unassembled WGS sequence"/>
</dbReference>
<evidence type="ECO:0000256" key="3">
    <source>
        <dbReference type="ARBA" id="ARBA00023108"/>
    </source>
</evidence>
<evidence type="ECO:0000313" key="7">
    <source>
        <dbReference type="EMBL" id="KAK7276396.1"/>
    </source>
</evidence>
<evidence type="ECO:0000259" key="6">
    <source>
        <dbReference type="Pfam" id="PF07011"/>
    </source>
</evidence>
<keyword evidence="3" id="KW-0090">Biological rhythms</keyword>
<accession>A0AAN9FJI2</accession>
<comment type="caution">
    <text evidence="7">The sequence shown here is derived from an EMBL/GenBank/DDBJ whole genome shotgun (WGS) entry which is preliminary data.</text>
</comment>
<dbReference type="GO" id="GO:0005634">
    <property type="term" value="C:nucleus"/>
    <property type="evidence" value="ECO:0007669"/>
    <property type="project" value="UniProtKB-SubCell"/>
</dbReference>
<dbReference type="GO" id="GO:0042753">
    <property type="term" value="P:positive regulation of circadian rhythm"/>
    <property type="evidence" value="ECO:0007669"/>
    <property type="project" value="InterPro"/>
</dbReference>
<dbReference type="PANTHER" id="PTHR33469:SF5">
    <property type="entry name" value="PROTEIN EARLY FLOWERING 4"/>
    <property type="match status" value="1"/>
</dbReference>
<sequence length="188" mass="21235">MFDEINNGIFQLPSVTARLQVIERRLSSRDHFGEDEGVVRLWGSNEEEVHVTTLCSFVTAAESTMEQDPSHHHRQNQPKQNSSTGDSTTTTDSEGEVVDGGDPKVWTEFNKSFEQVQSVLDRNRVLIKQVNENQESRVPDNMTKNVNLIQELNLNMSKVVSLYSHLNSNFSNACNQQHSNSNNNNSTN</sequence>
<evidence type="ECO:0000256" key="2">
    <source>
        <dbReference type="ARBA" id="ARBA00009514"/>
    </source>
</evidence>
<comment type="subcellular location">
    <subcellularLocation>
        <location evidence="1">Nucleus</location>
    </subcellularLocation>
</comment>
<comment type="similarity">
    <text evidence="2">Belongs to the EARLY FLOWERING 4 family.</text>
</comment>
<feature type="domain" description="Protein EARLY FLOWERING 4" evidence="6">
    <location>
        <begin position="101"/>
        <end position="181"/>
    </location>
</feature>
<keyword evidence="4" id="KW-0539">Nucleus</keyword>
<evidence type="ECO:0000313" key="8">
    <source>
        <dbReference type="Proteomes" id="UP001372338"/>
    </source>
</evidence>
<name>A0AAN9FJI2_CROPI</name>
<protein>
    <recommendedName>
        <fullName evidence="6">Protein EARLY FLOWERING 4 domain-containing protein</fullName>
    </recommendedName>
</protein>
<keyword evidence="8" id="KW-1185">Reference proteome</keyword>
<gene>
    <name evidence="7" type="ORF">RIF29_17535</name>
</gene>